<keyword evidence="2" id="KW-1185">Reference proteome</keyword>
<organism evidence="1 2">
    <name type="scientific">Deinococcus navajonensis</name>
    <dbReference type="NCBI Taxonomy" id="309884"/>
    <lineage>
        <taxon>Bacteria</taxon>
        <taxon>Thermotogati</taxon>
        <taxon>Deinococcota</taxon>
        <taxon>Deinococci</taxon>
        <taxon>Deinococcales</taxon>
        <taxon>Deinococcaceae</taxon>
        <taxon>Deinococcus</taxon>
    </lineage>
</organism>
<comment type="caution">
    <text evidence="1">The sequence shown here is derived from an EMBL/GenBank/DDBJ whole genome shotgun (WGS) entry which is preliminary data.</text>
</comment>
<dbReference type="Proteomes" id="UP001595998">
    <property type="component" value="Unassembled WGS sequence"/>
</dbReference>
<evidence type="ECO:0000313" key="2">
    <source>
        <dbReference type="Proteomes" id="UP001595998"/>
    </source>
</evidence>
<dbReference type="EMBL" id="JBHSEH010000005">
    <property type="protein sequence ID" value="MFC4425997.1"/>
    <property type="molecule type" value="Genomic_DNA"/>
</dbReference>
<accession>A0ABV8XMK7</accession>
<name>A0ABV8XMK7_9DEIO</name>
<evidence type="ECO:0000313" key="1">
    <source>
        <dbReference type="EMBL" id="MFC4425997.1"/>
    </source>
</evidence>
<gene>
    <name evidence="1" type="ORF">ACFOZ9_07200</name>
</gene>
<proteinExistence type="predicted"/>
<dbReference type="RefSeq" id="WP_380037934.1">
    <property type="nucleotide sequence ID" value="NZ_JBHSEH010000005.1"/>
</dbReference>
<reference evidence="2" key="1">
    <citation type="journal article" date="2019" name="Int. J. Syst. Evol. Microbiol.">
        <title>The Global Catalogue of Microorganisms (GCM) 10K type strain sequencing project: providing services to taxonomists for standard genome sequencing and annotation.</title>
        <authorList>
            <consortium name="The Broad Institute Genomics Platform"/>
            <consortium name="The Broad Institute Genome Sequencing Center for Infectious Disease"/>
            <person name="Wu L."/>
            <person name="Ma J."/>
        </authorList>
    </citation>
    <scope>NUCLEOTIDE SEQUENCE [LARGE SCALE GENOMIC DNA]</scope>
    <source>
        <strain evidence="2">CCUG 56029</strain>
    </source>
</reference>
<sequence>MTPPERLEIAKRRDPARLRAVLAEQGVMSLPLGALRIATDAALLIASHAGGLF</sequence>
<protein>
    <submittedName>
        <fullName evidence="1">Uncharacterized protein</fullName>
    </submittedName>
</protein>